<keyword evidence="3" id="KW-1185">Reference proteome</keyword>
<feature type="region of interest" description="Disordered" evidence="1">
    <location>
        <begin position="1"/>
        <end position="21"/>
    </location>
</feature>
<sequence length="99" mass="10881">MNPLPQAIAVPPQAGPQDEQQSETVLLALLQDALLRRGVRAELRDNGTALMIPRPRVGMPVWVFVGYGGAYFSWQSAEKRHPVNDLEGATQVLAEYVGR</sequence>
<evidence type="ECO:0000313" key="2">
    <source>
        <dbReference type="EMBL" id="GLK07399.1"/>
    </source>
</evidence>
<protein>
    <submittedName>
        <fullName evidence="2">Uncharacterized protein</fullName>
    </submittedName>
</protein>
<dbReference type="EMBL" id="BSEV01000001">
    <property type="protein sequence ID" value="GLK07399.1"/>
    <property type="molecule type" value="Genomic_DNA"/>
</dbReference>
<accession>A0A9W6HXV6</accession>
<organism evidence="2 3">
    <name type="scientific">Streptosporangium carneum</name>
    <dbReference type="NCBI Taxonomy" id="47481"/>
    <lineage>
        <taxon>Bacteria</taxon>
        <taxon>Bacillati</taxon>
        <taxon>Actinomycetota</taxon>
        <taxon>Actinomycetes</taxon>
        <taxon>Streptosporangiales</taxon>
        <taxon>Streptosporangiaceae</taxon>
        <taxon>Streptosporangium</taxon>
    </lineage>
</organism>
<evidence type="ECO:0000313" key="3">
    <source>
        <dbReference type="Proteomes" id="UP001143474"/>
    </source>
</evidence>
<dbReference type="Proteomes" id="UP001143474">
    <property type="component" value="Unassembled WGS sequence"/>
</dbReference>
<dbReference type="RefSeq" id="WP_271215937.1">
    <property type="nucleotide sequence ID" value="NZ_BAAAVD010000006.1"/>
</dbReference>
<dbReference type="AlphaFoldDB" id="A0A9W6HXV6"/>
<proteinExistence type="predicted"/>
<reference evidence="2" key="2">
    <citation type="submission" date="2023-01" db="EMBL/GenBank/DDBJ databases">
        <authorList>
            <person name="Sun Q."/>
            <person name="Evtushenko L."/>
        </authorList>
    </citation>
    <scope>NUCLEOTIDE SEQUENCE</scope>
    <source>
        <strain evidence="2">VKM Ac-2007</strain>
    </source>
</reference>
<name>A0A9W6HXV6_9ACTN</name>
<evidence type="ECO:0000256" key="1">
    <source>
        <dbReference type="SAM" id="MobiDB-lite"/>
    </source>
</evidence>
<comment type="caution">
    <text evidence="2">The sequence shown here is derived from an EMBL/GenBank/DDBJ whole genome shotgun (WGS) entry which is preliminary data.</text>
</comment>
<gene>
    <name evidence="2" type="ORF">GCM10017600_08040</name>
</gene>
<reference evidence="2" key="1">
    <citation type="journal article" date="2014" name="Int. J. Syst. Evol. Microbiol.">
        <title>Complete genome sequence of Corynebacterium casei LMG S-19264T (=DSM 44701T), isolated from a smear-ripened cheese.</title>
        <authorList>
            <consortium name="US DOE Joint Genome Institute (JGI-PGF)"/>
            <person name="Walter F."/>
            <person name="Albersmeier A."/>
            <person name="Kalinowski J."/>
            <person name="Ruckert C."/>
        </authorList>
    </citation>
    <scope>NUCLEOTIDE SEQUENCE</scope>
    <source>
        <strain evidence="2">VKM Ac-2007</strain>
    </source>
</reference>